<keyword evidence="6" id="KW-1185">Reference proteome</keyword>
<dbReference type="InterPro" id="IPR035938">
    <property type="entry name" value="Hemerythrin-like_sf"/>
</dbReference>
<comment type="similarity">
    <text evidence="1">Belongs to the hemerythrin family.</text>
</comment>
<dbReference type="RefSeq" id="WP_197659782.1">
    <property type="nucleotide sequence ID" value="NZ_JAEAGR010000001.1"/>
</dbReference>
<comment type="caution">
    <text evidence="5">The sequence shown here is derived from an EMBL/GenBank/DDBJ whole genome shotgun (WGS) entry which is preliminary data.</text>
</comment>
<keyword evidence="2" id="KW-0479">Metal-binding</keyword>
<dbReference type="InterPro" id="IPR050669">
    <property type="entry name" value="Hemerythrin"/>
</dbReference>
<name>A0A8J7H0F5_9FIRM</name>
<evidence type="ECO:0000256" key="3">
    <source>
        <dbReference type="ARBA" id="ARBA00023004"/>
    </source>
</evidence>
<evidence type="ECO:0000256" key="1">
    <source>
        <dbReference type="ARBA" id="ARBA00010587"/>
    </source>
</evidence>
<evidence type="ECO:0000259" key="4">
    <source>
        <dbReference type="Pfam" id="PF01814"/>
    </source>
</evidence>
<dbReference type="Proteomes" id="UP000623269">
    <property type="component" value="Unassembled WGS sequence"/>
</dbReference>
<dbReference type="SUPFAM" id="SSF47188">
    <property type="entry name" value="Hemerythrin-like"/>
    <property type="match status" value="1"/>
</dbReference>
<dbReference type="NCBIfam" id="NF033749">
    <property type="entry name" value="bact_hemeryth"/>
    <property type="match status" value="1"/>
</dbReference>
<proteinExistence type="inferred from homology"/>
<dbReference type="Gene3D" id="1.20.120.50">
    <property type="entry name" value="Hemerythrin-like"/>
    <property type="match status" value="1"/>
</dbReference>
<reference evidence="5" key="1">
    <citation type="submission" date="2020-12" db="EMBL/GenBank/DDBJ databases">
        <title>M. sibirica DSM 26468T genome.</title>
        <authorList>
            <person name="Thieme N."/>
            <person name="Rettenmaier R."/>
            <person name="Zverlov V."/>
            <person name="Liebl W."/>
        </authorList>
    </citation>
    <scope>NUCLEOTIDE SEQUENCE</scope>
    <source>
        <strain evidence="5">DSM 26468</strain>
    </source>
</reference>
<organism evidence="5 6">
    <name type="scientific">Mobilitalea sibirica</name>
    <dbReference type="NCBI Taxonomy" id="1462919"/>
    <lineage>
        <taxon>Bacteria</taxon>
        <taxon>Bacillati</taxon>
        <taxon>Bacillota</taxon>
        <taxon>Clostridia</taxon>
        <taxon>Lachnospirales</taxon>
        <taxon>Lachnospiraceae</taxon>
        <taxon>Mobilitalea</taxon>
    </lineage>
</organism>
<gene>
    <name evidence="5" type="ORF">I5677_01520</name>
</gene>
<dbReference type="AlphaFoldDB" id="A0A8J7H0F5"/>
<dbReference type="PANTHER" id="PTHR37164:SF1">
    <property type="entry name" value="BACTERIOHEMERYTHRIN"/>
    <property type="match status" value="1"/>
</dbReference>
<feature type="domain" description="Hemerythrin-like" evidence="4">
    <location>
        <begin position="11"/>
        <end position="126"/>
    </location>
</feature>
<dbReference type="InterPro" id="IPR012827">
    <property type="entry name" value="Hemerythrin_metal-bd"/>
</dbReference>
<accession>A0A8J7H0F5</accession>
<dbReference type="PANTHER" id="PTHR37164">
    <property type="entry name" value="BACTERIOHEMERYTHRIN"/>
    <property type="match status" value="1"/>
</dbReference>
<evidence type="ECO:0000256" key="2">
    <source>
        <dbReference type="ARBA" id="ARBA00022723"/>
    </source>
</evidence>
<dbReference type="EMBL" id="JAEAGR010000001">
    <property type="protein sequence ID" value="MBH1939569.1"/>
    <property type="molecule type" value="Genomic_DNA"/>
</dbReference>
<dbReference type="Pfam" id="PF01814">
    <property type="entry name" value="Hemerythrin"/>
    <property type="match status" value="1"/>
</dbReference>
<protein>
    <submittedName>
        <fullName evidence="5">Hemerythrin family protein</fullName>
    </submittedName>
</protein>
<evidence type="ECO:0000313" key="5">
    <source>
        <dbReference type="EMBL" id="MBH1939569.1"/>
    </source>
</evidence>
<dbReference type="NCBIfam" id="TIGR02481">
    <property type="entry name" value="hemeryth_dom"/>
    <property type="match status" value="1"/>
</dbReference>
<sequence length="134" mass="16402">MMDWTNDYFVGVAQIDDQHKELFDRINKMLRSMKEGKGKEEVLNTIYFLEEYVIKHFRDEEELQRKTQYPKYMLQYQQHEKFKKDLKSIKDIVSKDGITITSIVQLQNDLNKWWRDHILLMDKDLGRHLKTIQY</sequence>
<dbReference type="GO" id="GO:0046872">
    <property type="term" value="F:metal ion binding"/>
    <property type="evidence" value="ECO:0007669"/>
    <property type="project" value="UniProtKB-KW"/>
</dbReference>
<evidence type="ECO:0000313" key="6">
    <source>
        <dbReference type="Proteomes" id="UP000623269"/>
    </source>
</evidence>
<dbReference type="CDD" id="cd12107">
    <property type="entry name" value="Hemerythrin"/>
    <property type="match status" value="1"/>
</dbReference>
<dbReference type="InterPro" id="IPR012312">
    <property type="entry name" value="Hemerythrin-like"/>
</dbReference>
<keyword evidence="3" id="KW-0408">Iron</keyword>